<feature type="domain" description="Tyr recombinase" evidence="4">
    <location>
        <begin position="259"/>
        <end position="444"/>
    </location>
</feature>
<dbReference type="Pfam" id="PF13102">
    <property type="entry name" value="Phage_int_SAM_5"/>
    <property type="match status" value="1"/>
</dbReference>
<dbReference type="InterPro" id="IPR050090">
    <property type="entry name" value="Tyrosine_recombinase_XerCD"/>
</dbReference>
<organism evidence="5 6">
    <name type="scientific">Hymenobacter aranciens</name>
    <dbReference type="NCBI Taxonomy" id="3063996"/>
    <lineage>
        <taxon>Bacteria</taxon>
        <taxon>Pseudomonadati</taxon>
        <taxon>Bacteroidota</taxon>
        <taxon>Cytophagia</taxon>
        <taxon>Cytophagales</taxon>
        <taxon>Hymenobacteraceae</taxon>
        <taxon>Hymenobacter</taxon>
    </lineage>
</organism>
<evidence type="ECO:0000256" key="3">
    <source>
        <dbReference type="ARBA" id="ARBA00023172"/>
    </source>
</evidence>
<dbReference type="SUPFAM" id="SSF56349">
    <property type="entry name" value="DNA breaking-rejoining enzymes"/>
    <property type="match status" value="1"/>
</dbReference>
<keyword evidence="3" id="KW-0233">DNA recombination</keyword>
<dbReference type="InterPro" id="IPR002104">
    <property type="entry name" value="Integrase_catalytic"/>
</dbReference>
<evidence type="ECO:0000313" key="5">
    <source>
        <dbReference type="EMBL" id="MDO7874341.1"/>
    </source>
</evidence>
<accession>A0ABT9B7U3</accession>
<dbReference type="Proteomes" id="UP001176429">
    <property type="component" value="Unassembled WGS sequence"/>
</dbReference>
<keyword evidence="6" id="KW-1185">Reference proteome</keyword>
<protein>
    <submittedName>
        <fullName evidence="5">Tyrosine-type recombinase/integrase</fullName>
    </submittedName>
</protein>
<comment type="similarity">
    <text evidence="1">Belongs to the 'phage' integrase family.</text>
</comment>
<dbReference type="PANTHER" id="PTHR30349">
    <property type="entry name" value="PHAGE INTEGRASE-RELATED"/>
    <property type="match status" value="1"/>
</dbReference>
<dbReference type="Gene3D" id="1.10.150.130">
    <property type="match status" value="1"/>
</dbReference>
<dbReference type="InterPro" id="IPR010998">
    <property type="entry name" value="Integrase_recombinase_N"/>
</dbReference>
<dbReference type="InterPro" id="IPR025269">
    <property type="entry name" value="SAM-like_dom"/>
</dbReference>
<proteinExistence type="inferred from homology"/>
<evidence type="ECO:0000256" key="1">
    <source>
        <dbReference type="ARBA" id="ARBA00008857"/>
    </source>
</evidence>
<sequence>MATTSAYVRVVNAKKTTQPVGVKYSHRREWFGVTTGCSIEPNLWNADTGQAGANCKEAADINAAIARVSSELQTIAAGLTKQGIDPTVAAVREAYKVSKSQQVAEETAAPAEAEPEPIIALSFLYYLDKFIQSKNGGYTYAQIRARSKKLRKEDRTAKIPPTGGVFAYNTMKTFYGLYVNIEEFQKHERRTLMLEDFDKALLTRFQAFLIGQKNYLNASVCKAIKSLKRVLNQLADDDLMPHTKYKRFILSDKKKVTARTVIALSKQELHALWAMDVDNKPGVGYVRDLFVLGCSTGLRYSDLTRLGPSHVRNNEIHIETQKTGEEVTIPLNPISAAILTKYHRRIRKVSIQKYNEHLKTLLQLLPSMREPVERVRWSGAERRSEVVQKWELVTSHTARRTFINVSLESGVSVAVLRGWVGHANLEQLLEYADATRNAASEMGKAFGS</sequence>
<reference evidence="5" key="1">
    <citation type="submission" date="2023-07" db="EMBL/GenBank/DDBJ databases">
        <authorList>
            <person name="Kim M.K."/>
        </authorList>
    </citation>
    <scope>NUCLEOTIDE SEQUENCE</scope>
    <source>
        <strain evidence="5">ASUV-10-1</strain>
    </source>
</reference>
<evidence type="ECO:0000259" key="4">
    <source>
        <dbReference type="PROSITE" id="PS51898"/>
    </source>
</evidence>
<dbReference type="Pfam" id="PF00589">
    <property type="entry name" value="Phage_integrase"/>
    <property type="match status" value="1"/>
</dbReference>
<dbReference type="EMBL" id="JAUQSY010000003">
    <property type="protein sequence ID" value="MDO7874341.1"/>
    <property type="molecule type" value="Genomic_DNA"/>
</dbReference>
<gene>
    <name evidence="5" type="ORF">Q5H93_06320</name>
</gene>
<dbReference type="Gene3D" id="1.10.443.10">
    <property type="entry name" value="Intergrase catalytic core"/>
    <property type="match status" value="1"/>
</dbReference>
<comment type="caution">
    <text evidence="5">The sequence shown here is derived from an EMBL/GenBank/DDBJ whole genome shotgun (WGS) entry which is preliminary data.</text>
</comment>
<name>A0ABT9B7U3_9BACT</name>
<evidence type="ECO:0000256" key="2">
    <source>
        <dbReference type="ARBA" id="ARBA00023125"/>
    </source>
</evidence>
<keyword evidence="2" id="KW-0238">DNA-binding</keyword>
<dbReference type="PANTHER" id="PTHR30349:SF64">
    <property type="entry name" value="PROPHAGE INTEGRASE INTD-RELATED"/>
    <property type="match status" value="1"/>
</dbReference>
<dbReference type="InterPro" id="IPR013762">
    <property type="entry name" value="Integrase-like_cat_sf"/>
</dbReference>
<evidence type="ECO:0000313" key="6">
    <source>
        <dbReference type="Proteomes" id="UP001176429"/>
    </source>
</evidence>
<dbReference type="PROSITE" id="PS51898">
    <property type="entry name" value="TYR_RECOMBINASE"/>
    <property type="match status" value="1"/>
</dbReference>
<dbReference type="RefSeq" id="WP_305005654.1">
    <property type="nucleotide sequence ID" value="NZ_JAUQSY010000003.1"/>
</dbReference>
<dbReference type="InterPro" id="IPR011010">
    <property type="entry name" value="DNA_brk_join_enz"/>
</dbReference>